<protein>
    <recommendedName>
        <fullName evidence="3">DUF2237 family protein</fullName>
    </recommendedName>
</protein>
<feature type="region of interest" description="Disordered" evidence="1">
    <location>
        <begin position="1"/>
        <end position="22"/>
    </location>
</feature>
<dbReference type="InterPro" id="IPR018714">
    <property type="entry name" value="DUF2237"/>
</dbReference>
<organism evidence="2">
    <name type="scientific">viral metagenome</name>
    <dbReference type="NCBI Taxonomy" id="1070528"/>
    <lineage>
        <taxon>unclassified sequences</taxon>
        <taxon>metagenomes</taxon>
        <taxon>organismal metagenomes</taxon>
    </lineage>
</organism>
<dbReference type="EMBL" id="MN739251">
    <property type="protein sequence ID" value="QHS95463.1"/>
    <property type="molecule type" value="Genomic_DNA"/>
</dbReference>
<dbReference type="PANTHER" id="PTHR37466">
    <property type="entry name" value="SLR1628 PROTEIN"/>
    <property type="match status" value="1"/>
</dbReference>
<accession>A0A6C0BW23</accession>
<reference evidence="2" key="1">
    <citation type="journal article" date="2020" name="Nature">
        <title>Giant virus diversity and host interactions through global metagenomics.</title>
        <authorList>
            <person name="Schulz F."/>
            <person name="Roux S."/>
            <person name="Paez-Espino D."/>
            <person name="Jungbluth S."/>
            <person name="Walsh D.A."/>
            <person name="Denef V.J."/>
            <person name="McMahon K.D."/>
            <person name="Konstantinidis K.T."/>
            <person name="Eloe-Fadrosh E.A."/>
            <person name="Kyrpides N.C."/>
            <person name="Woyke T."/>
        </authorList>
    </citation>
    <scope>NUCLEOTIDE SEQUENCE</scope>
    <source>
        <strain evidence="2">GVMAG-M-3300018428-35</strain>
    </source>
</reference>
<dbReference type="PANTHER" id="PTHR37466:SF1">
    <property type="entry name" value="SLR1628 PROTEIN"/>
    <property type="match status" value="1"/>
</dbReference>
<feature type="compositionally biased region" description="Basic and acidic residues" evidence="1">
    <location>
        <begin position="1"/>
        <end position="10"/>
    </location>
</feature>
<dbReference type="Gene3D" id="1.10.1660.80">
    <property type="match status" value="1"/>
</dbReference>
<name>A0A6C0BW23_9ZZZZ</name>
<evidence type="ECO:0008006" key="3">
    <source>
        <dbReference type="Google" id="ProtNLM"/>
    </source>
</evidence>
<sequence length="78" mass="8867">MTKKFLDYTKSRGNNLSDPNGSFPGLKPGDHWCLCSLRWLEAKKEGKAPPIKLKATHEKTLKDISLNKLISHNQKEFS</sequence>
<dbReference type="AlphaFoldDB" id="A0A6C0BW23"/>
<evidence type="ECO:0000313" key="2">
    <source>
        <dbReference type="EMBL" id="QHS95463.1"/>
    </source>
</evidence>
<feature type="compositionally biased region" description="Polar residues" evidence="1">
    <location>
        <begin position="11"/>
        <end position="20"/>
    </location>
</feature>
<dbReference type="Pfam" id="PF09996">
    <property type="entry name" value="DUF2237"/>
    <property type="match status" value="1"/>
</dbReference>
<evidence type="ECO:0000256" key="1">
    <source>
        <dbReference type="SAM" id="MobiDB-lite"/>
    </source>
</evidence>
<proteinExistence type="predicted"/>